<dbReference type="EMBL" id="KI925458">
    <property type="protein sequence ID" value="ETW81457.1"/>
    <property type="molecule type" value="Genomic_DNA"/>
</dbReference>
<dbReference type="HOGENOM" id="CLU_009065_2_0_1"/>
<dbReference type="eggNOG" id="ENOG502QUPU">
    <property type="taxonomic scope" value="Eukaryota"/>
</dbReference>
<proteinExistence type="predicted"/>
<name>W4K6K1_HETIT</name>
<accession>W4K6K1</accession>
<evidence type="ECO:0000313" key="1">
    <source>
        <dbReference type="EMBL" id="ETW81457.1"/>
    </source>
</evidence>
<gene>
    <name evidence="1" type="ORF">HETIRDRAFT_426868</name>
</gene>
<keyword evidence="2" id="KW-1185">Reference proteome</keyword>
<dbReference type="GeneID" id="20674159"/>
<evidence type="ECO:0000313" key="2">
    <source>
        <dbReference type="Proteomes" id="UP000030671"/>
    </source>
</evidence>
<reference evidence="1 2" key="1">
    <citation type="journal article" date="2012" name="New Phytol.">
        <title>Insight into trade-off between wood decay and parasitism from the genome of a fungal forest pathogen.</title>
        <authorList>
            <person name="Olson A."/>
            <person name="Aerts A."/>
            <person name="Asiegbu F."/>
            <person name="Belbahri L."/>
            <person name="Bouzid O."/>
            <person name="Broberg A."/>
            <person name="Canback B."/>
            <person name="Coutinho P.M."/>
            <person name="Cullen D."/>
            <person name="Dalman K."/>
            <person name="Deflorio G."/>
            <person name="van Diepen L.T."/>
            <person name="Dunand C."/>
            <person name="Duplessis S."/>
            <person name="Durling M."/>
            <person name="Gonthier P."/>
            <person name="Grimwood J."/>
            <person name="Fossdal C.G."/>
            <person name="Hansson D."/>
            <person name="Henrissat B."/>
            <person name="Hietala A."/>
            <person name="Himmelstrand K."/>
            <person name="Hoffmeister D."/>
            <person name="Hogberg N."/>
            <person name="James T.Y."/>
            <person name="Karlsson M."/>
            <person name="Kohler A."/>
            <person name="Kues U."/>
            <person name="Lee Y.H."/>
            <person name="Lin Y.C."/>
            <person name="Lind M."/>
            <person name="Lindquist E."/>
            <person name="Lombard V."/>
            <person name="Lucas S."/>
            <person name="Lunden K."/>
            <person name="Morin E."/>
            <person name="Murat C."/>
            <person name="Park J."/>
            <person name="Raffaello T."/>
            <person name="Rouze P."/>
            <person name="Salamov A."/>
            <person name="Schmutz J."/>
            <person name="Solheim H."/>
            <person name="Stahlberg J."/>
            <person name="Velez H."/>
            <person name="de Vries R.P."/>
            <person name="Wiebenga A."/>
            <person name="Woodward S."/>
            <person name="Yakovlev I."/>
            <person name="Garbelotto M."/>
            <person name="Martin F."/>
            <person name="Grigoriev I.V."/>
            <person name="Stenlid J."/>
        </authorList>
    </citation>
    <scope>NUCLEOTIDE SEQUENCE [LARGE SCALE GENOMIC DNA]</scope>
    <source>
        <strain evidence="1 2">TC 32-1</strain>
    </source>
</reference>
<organism evidence="1 2">
    <name type="scientific">Heterobasidion irregulare (strain TC 32-1)</name>
    <dbReference type="NCBI Taxonomy" id="747525"/>
    <lineage>
        <taxon>Eukaryota</taxon>
        <taxon>Fungi</taxon>
        <taxon>Dikarya</taxon>
        <taxon>Basidiomycota</taxon>
        <taxon>Agaricomycotina</taxon>
        <taxon>Agaricomycetes</taxon>
        <taxon>Russulales</taxon>
        <taxon>Bondarzewiaceae</taxon>
        <taxon>Heterobasidion</taxon>
        <taxon>Heterobasidion annosum species complex</taxon>
    </lineage>
</organism>
<dbReference type="Proteomes" id="UP000030671">
    <property type="component" value="Unassembled WGS sequence"/>
</dbReference>
<dbReference type="OrthoDB" id="3268677at2759"/>
<dbReference type="KEGG" id="hir:HETIRDRAFT_426868"/>
<dbReference type="AlphaFoldDB" id="W4K6K1"/>
<sequence>MAKEKAKVYRLQKTVKNSTAFQGPAICASCMEISRSKQFKFACSWPVPTVNNIKYLNTHYRDKEAALMYARALGLQDIFDEVYQNSVYIRYIKGVLKGEYANCRIFNGLLVAIVDGQERTQAGKGLQNMKYTPSLDDFAHIALIESPGVYRFMGQHFNLHSPRSFKMKQAAMPRFPSVIGLSSYDCVAQIIKSLDHHGPLGLSCDNTKLYATLRTYWDAELQQHVLVGHIGNPIPIPTPQDLKKILRSGELEKATKVRMWTVQVPLSGAPSIIAAAKAIPNSLSAKALFKMSDKILTEMERKLQRLIVAHSPFCVTYMIPHPCPLSAFDPLEVTLPTYNNRLLVMIQDPKHTLKTIWNNNCSGARLLVLGNSVALYSDARIFSFGPRTPPLYHCDVENMDRQDDNAATQFFSASTLEYLVQEFPDRAGQIVYLFIFGKLVDAYQNRKIDHITRIKMVLHARNFVDLWACFLNRAKYPKAKYFISREATDIIQIVVEGLISLIIIYRDHLNDDIYPLLFWLHSSELCKHVFAEACKLIKDFTFLDLLYMMPRLHVSIRAIVLLGHSSDPKAHAAGYAHTYFDSHGANLRLLSAFPTDTEIQAAAQDAWSKAENPFSILGISPLDLLLQLPTHLILPSVKSWFHLETSKHDEESEEEPDGWCTDHDHDDNNEAKDLKHLLRVNETAVGHIHKVDKCMFNLSLAAIAVDVDNLYKAWKLTVEPLLKEQERDIQEDIAAISHVMAAAQLPALSNLPLEPRHIFDMHLTLAIKLNLAALVKVRKAHKTQCAPDGICKSLQDVQSAPLKKTTSGVCQQIVREMNAMLCQQQDKGIGTSLEQKERWKGSAPGGRSAQAVAGQQAAAQYSLSDSSISEACVL</sequence>
<dbReference type="InParanoid" id="W4K6K1"/>
<dbReference type="RefSeq" id="XP_009546100.1">
    <property type="nucleotide sequence ID" value="XM_009547805.1"/>
</dbReference>
<protein>
    <submittedName>
        <fullName evidence="1">Uncharacterized protein</fullName>
    </submittedName>
</protein>